<dbReference type="EMBL" id="AYKW01000029">
    <property type="protein sequence ID" value="PIL28050.1"/>
    <property type="molecule type" value="Genomic_DNA"/>
</dbReference>
<organism evidence="2 3">
    <name type="scientific">Ganoderma sinense ZZ0214-1</name>
    <dbReference type="NCBI Taxonomy" id="1077348"/>
    <lineage>
        <taxon>Eukaryota</taxon>
        <taxon>Fungi</taxon>
        <taxon>Dikarya</taxon>
        <taxon>Basidiomycota</taxon>
        <taxon>Agaricomycotina</taxon>
        <taxon>Agaricomycetes</taxon>
        <taxon>Polyporales</taxon>
        <taxon>Polyporaceae</taxon>
        <taxon>Ganoderma</taxon>
    </lineage>
</organism>
<sequence>MYEGLPVGIAACVLSLSTNTLATLLVGYKAWESRRRLRGYFVAGTRASQVEKLFSLLIESGAVYSAIWAVVVAWQAGEYKPSSPSPSMVRFLDIFGLVVQSALLPIIAIYPALIIVLVALHRSHVEKALSQDDIPTPHLSTISLEAIPADSHDGVNGRAFTSGGNLGGATVHITASEEQILLKAEGIS</sequence>
<gene>
    <name evidence="2" type="ORF">GSI_09802</name>
</gene>
<comment type="caution">
    <text evidence="2">The sequence shown here is derived from an EMBL/GenBank/DDBJ whole genome shotgun (WGS) entry which is preliminary data.</text>
</comment>
<keyword evidence="1" id="KW-1133">Transmembrane helix</keyword>
<keyword evidence="1" id="KW-0472">Membrane</keyword>
<accession>A0A2G8S2Q0</accession>
<name>A0A2G8S2Q0_9APHY</name>
<evidence type="ECO:0000313" key="2">
    <source>
        <dbReference type="EMBL" id="PIL28050.1"/>
    </source>
</evidence>
<dbReference type="Proteomes" id="UP000230002">
    <property type="component" value="Unassembled WGS sequence"/>
</dbReference>
<dbReference type="OrthoDB" id="3214103at2759"/>
<evidence type="ECO:0000313" key="3">
    <source>
        <dbReference type="Proteomes" id="UP000230002"/>
    </source>
</evidence>
<keyword evidence="1" id="KW-0812">Transmembrane</keyword>
<feature type="transmembrane region" description="Helical" evidence="1">
    <location>
        <begin position="94"/>
        <end position="120"/>
    </location>
</feature>
<keyword evidence="3" id="KW-1185">Reference proteome</keyword>
<feature type="transmembrane region" description="Helical" evidence="1">
    <location>
        <begin position="6"/>
        <end position="28"/>
    </location>
</feature>
<feature type="transmembrane region" description="Helical" evidence="1">
    <location>
        <begin position="53"/>
        <end position="74"/>
    </location>
</feature>
<evidence type="ECO:0000256" key="1">
    <source>
        <dbReference type="SAM" id="Phobius"/>
    </source>
</evidence>
<dbReference type="AlphaFoldDB" id="A0A2G8S2Q0"/>
<protein>
    <submittedName>
        <fullName evidence="2">Uncharacterized protein</fullName>
    </submittedName>
</protein>
<reference evidence="2 3" key="1">
    <citation type="journal article" date="2015" name="Sci. Rep.">
        <title>Chromosome-level genome map provides insights into diverse defense mechanisms in the medicinal fungus Ganoderma sinense.</title>
        <authorList>
            <person name="Zhu Y."/>
            <person name="Xu J."/>
            <person name="Sun C."/>
            <person name="Zhou S."/>
            <person name="Xu H."/>
            <person name="Nelson D.R."/>
            <person name="Qian J."/>
            <person name="Song J."/>
            <person name="Luo H."/>
            <person name="Xiang L."/>
            <person name="Li Y."/>
            <person name="Xu Z."/>
            <person name="Ji A."/>
            <person name="Wang L."/>
            <person name="Lu S."/>
            <person name="Hayward A."/>
            <person name="Sun W."/>
            <person name="Li X."/>
            <person name="Schwartz D.C."/>
            <person name="Wang Y."/>
            <person name="Chen S."/>
        </authorList>
    </citation>
    <scope>NUCLEOTIDE SEQUENCE [LARGE SCALE GENOMIC DNA]</scope>
    <source>
        <strain evidence="2 3">ZZ0214-1</strain>
    </source>
</reference>
<proteinExistence type="predicted"/>